<dbReference type="InterPro" id="IPR029063">
    <property type="entry name" value="SAM-dependent_MTases_sf"/>
</dbReference>
<dbReference type="SUPFAM" id="SSF53335">
    <property type="entry name" value="S-adenosyl-L-methionine-dependent methyltransferases"/>
    <property type="match status" value="1"/>
</dbReference>
<dbReference type="Proteomes" id="UP001156627">
    <property type="component" value="Unassembled WGS sequence"/>
</dbReference>
<dbReference type="CDD" id="cd02440">
    <property type="entry name" value="AdoMet_MTases"/>
    <property type="match status" value="1"/>
</dbReference>
<gene>
    <name evidence="3" type="ORF">GCM10007898_06420</name>
</gene>
<protein>
    <recommendedName>
        <fullName evidence="2">Methyltransferase type 11 domain-containing protein</fullName>
    </recommendedName>
</protein>
<dbReference type="EMBL" id="BSOA01000003">
    <property type="protein sequence ID" value="GLQ87076.1"/>
    <property type="molecule type" value="Genomic_DNA"/>
</dbReference>
<evidence type="ECO:0000313" key="4">
    <source>
        <dbReference type="Proteomes" id="UP001156627"/>
    </source>
</evidence>
<feature type="domain" description="Methyltransferase type 11" evidence="2">
    <location>
        <begin position="89"/>
        <end position="141"/>
    </location>
</feature>
<evidence type="ECO:0000259" key="2">
    <source>
        <dbReference type="Pfam" id="PF08241"/>
    </source>
</evidence>
<proteinExistence type="predicted"/>
<name>A0ABQ5X7C2_9GAMM</name>
<feature type="region of interest" description="Disordered" evidence="1">
    <location>
        <begin position="221"/>
        <end position="249"/>
    </location>
</feature>
<dbReference type="Pfam" id="PF08241">
    <property type="entry name" value="Methyltransf_11"/>
    <property type="match status" value="1"/>
</dbReference>
<sequence>MCDRFVFVKPAVKLSYMLPTGLRQMPQRAHDIYASAPMRSLLADETMAYMPDVRRCAGSRALLLSAAPDDQPPNPPYLGQWVTLHLAEGRLRGDVCANAEEPLPFMDETFDLILLRHALELPPLSLDEVVRVLAPGGMLVLTGVNPLSGWTPWWLWRTRGSATQARSPIQLAARLRRAEVQVERVQRVGQVLPLSSTASGGAPGWLGGGYVLIARKRGPANAPTRLRPKPVTAPVRAGLAPGARRSSVS</sequence>
<accession>A0ABQ5X7C2</accession>
<keyword evidence="4" id="KW-1185">Reference proteome</keyword>
<dbReference type="Gene3D" id="3.40.50.150">
    <property type="entry name" value="Vaccinia Virus protein VP39"/>
    <property type="match status" value="1"/>
</dbReference>
<evidence type="ECO:0000256" key="1">
    <source>
        <dbReference type="SAM" id="MobiDB-lite"/>
    </source>
</evidence>
<reference evidence="4" key="1">
    <citation type="journal article" date="2019" name="Int. J. Syst. Evol. Microbiol.">
        <title>The Global Catalogue of Microorganisms (GCM) 10K type strain sequencing project: providing services to taxonomists for standard genome sequencing and annotation.</title>
        <authorList>
            <consortium name="The Broad Institute Genomics Platform"/>
            <consortium name="The Broad Institute Genome Sequencing Center for Infectious Disease"/>
            <person name="Wu L."/>
            <person name="Ma J."/>
        </authorList>
    </citation>
    <scope>NUCLEOTIDE SEQUENCE [LARGE SCALE GENOMIC DNA]</scope>
    <source>
        <strain evidence="4">NBRC 111981</strain>
    </source>
</reference>
<dbReference type="InterPro" id="IPR013216">
    <property type="entry name" value="Methyltransf_11"/>
</dbReference>
<evidence type="ECO:0000313" key="3">
    <source>
        <dbReference type="EMBL" id="GLQ87076.1"/>
    </source>
</evidence>
<organism evidence="3 4">
    <name type="scientific">Dyella flagellata</name>
    <dbReference type="NCBI Taxonomy" id="1867833"/>
    <lineage>
        <taxon>Bacteria</taxon>
        <taxon>Pseudomonadati</taxon>
        <taxon>Pseudomonadota</taxon>
        <taxon>Gammaproteobacteria</taxon>
        <taxon>Lysobacterales</taxon>
        <taxon>Rhodanobacteraceae</taxon>
        <taxon>Dyella</taxon>
    </lineage>
</organism>
<comment type="caution">
    <text evidence="3">The sequence shown here is derived from an EMBL/GenBank/DDBJ whole genome shotgun (WGS) entry which is preliminary data.</text>
</comment>